<dbReference type="HAMAP" id="MF_01114">
    <property type="entry name" value="RecX"/>
    <property type="match status" value="1"/>
</dbReference>
<name>A0A7C8FYU7_9ACTN</name>
<keyword evidence="9" id="KW-1185">Reference proteome</keyword>
<feature type="domain" description="RecX first three-helical" evidence="7">
    <location>
        <begin position="106"/>
        <end position="144"/>
    </location>
</feature>
<comment type="subcellular location">
    <subcellularLocation>
        <location evidence="1 5">Cytoplasm</location>
    </subcellularLocation>
</comment>
<evidence type="ECO:0000259" key="7">
    <source>
        <dbReference type="Pfam" id="PF21982"/>
    </source>
</evidence>
<protein>
    <recommendedName>
        <fullName evidence="3 5">Regulatory protein RecX</fullName>
    </recommendedName>
</protein>
<dbReference type="GO" id="GO:0005737">
    <property type="term" value="C:cytoplasm"/>
    <property type="evidence" value="ECO:0007669"/>
    <property type="project" value="UniProtKB-SubCell"/>
</dbReference>
<dbReference type="InterPro" id="IPR003783">
    <property type="entry name" value="Regulatory_RecX"/>
</dbReference>
<feature type="region of interest" description="Disordered" evidence="6">
    <location>
        <begin position="63"/>
        <end position="101"/>
    </location>
</feature>
<organism evidence="8 9">
    <name type="scientific">Adlercreutzia muris</name>
    <dbReference type="NCBI Taxonomy" id="1796610"/>
    <lineage>
        <taxon>Bacteria</taxon>
        <taxon>Bacillati</taxon>
        <taxon>Actinomycetota</taxon>
        <taxon>Coriobacteriia</taxon>
        <taxon>Eggerthellales</taxon>
        <taxon>Eggerthellaceae</taxon>
        <taxon>Adlercreutzia</taxon>
    </lineage>
</organism>
<proteinExistence type="inferred from homology"/>
<keyword evidence="4 5" id="KW-0963">Cytoplasm</keyword>
<dbReference type="PANTHER" id="PTHR33602">
    <property type="entry name" value="REGULATORY PROTEIN RECX FAMILY PROTEIN"/>
    <property type="match status" value="1"/>
</dbReference>
<evidence type="ECO:0000256" key="1">
    <source>
        <dbReference type="ARBA" id="ARBA00004496"/>
    </source>
</evidence>
<evidence type="ECO:0000256" key="2">
    <source>
        <dbReference type="ARBA" id="ARBA00009695"/>
    </source>
</evidence>
<comment type="similarity">
    <text evidence="2 5">Belongs to the RecX family.</text>
</comment>
<evidence type="ECO:0000256" key="6">
    <source>
        <dbReference type="SAM" id="MobiDB-lite"/>
    </source>
</evidence>
<dbReference type="RefSeq" id="WP_151431219.1">
    <property type="nucleotide sequence ID" value="NZ_JANJZI010000001.1"/>
</dbReference>
<evidence type="ECO:0000256" key="4">
    <source>
        <dbReference type="ARBA" id="ARBA00022490"/>
    </source>
</evidence>
<dbReference type="AlphaFoldDB" id="A0A7C8FYU7"/>
<reference evidence="8 9" key="1">
    <citation type="submission" date="2019-09" db="EMBL/GenBank/DDBJ databases">
        <title>Whole genome shotgun sequencing (WGS) of Ellagibacter isourolithinifaciens DSM 104140(T) and Adlercreutzia muris DSM 29508(T).</title>
        <authorList>
            <person name="Stoll D.A."/>
            <person name="Danylec N."/>
            <person name="Huch M."/>
        </authorList>
    </citation>
    <scope>NUCLEOTIDE SEQUENCE [LARGE SCALE GENOMIC DNA]</scope>
    <source>
        <strain evidence="8 9">DSM 29508</strain>
    </source>
</reference>
<dbReference type="EMBL" id="WAJS01000026">
    <property type="protein sequence ID" value="KAB1643845.1"/>
    <property type="molecule type" value="Genomic_DNA"/>
</dbReference>
<comment type="caution">
    <text evidence="8">The sequence shown here is derived from an EMBL/GenBank/DDBJ whole genome shotgun (WGS) entry which is preliminary data.</text>
</comment>
<comment type="function">
    <text evidence="5">Modulates RecA activity.</text>
</comment>
<dbReference type="InterPro" id="IPR036388">
    <property type="entry name" value="WH-like_DNA-bd_sf"/>
</dbReference>
<accession>A0A7C8FYU7</accession>
<feature type="region of interest" description="Disordered" evidence="6">
    <location>
        <begin position="18"/>
        <end position="50"/>
    </location>
</feature>
<sequence>MPAKADILDQLRRSVAAIERGEADPRDSTAADLSAPSSAEDEQRGAGTSPCCCVAAAGERHGAAGWPTKRAVPAGSSRGPSFRRAADGSCEDESAPPAEGKTADAAFQKILRWAAVRERSTAYVRERLLRDEFAPTAVEEAVERARRVRAIDDRRYADALVRTRLAAGKGLRDARSEIEALGIDPESLDAWQEHAARGREAEVERALALLRRRPPRAKQVREAAFRKLAAQGFDTDVAASAARLWYEETLAAAE</sequence>
<dbReference type="PANTHER" id="PTHR33602:SF1">
    <property type="entry name" value="REGULATORY PROTEIN RECX FAMILY PROTEIN"/>
    <property type="match status" value="1"/>
</dbReference>
<dbReference type="InterPro" id="IPR053926">
    <property type="entry name" value="RecX_HTH_1st"/>
</dbReference>
<evidence type="ECO:0000313" key="8">
    <source>
        <dbReference type="EMBL" id="KAB1643845.1"/>
    </source>
</evidence>
<dbReference type="Pfam" id="PF21982">
    <property type="entry name" value="RecX_HTH1"/>
    <property type="match status" value="1"/>
</dbReference>
<dbReference type="Gene3D" id="1.10.10.10">
    <property type="entry name" value="Winged helix-like DNA-binding domain superfamily/Winged helix DNA-binding domain"/>
    <property type="match status" value="1"/>
</dbReference>
<dbReference type="GO" id="GO:0006282">
    <property type="term" value="P:regulation of DNA repair"/>
    <property type="evidence" value="ECO:0007669"/>
    <property type="project" value="UniProtKB-UniRule"/>
</dbReference>
<evidence type="ECO:0000256" key="5">
    <source>
        <dbReference type="HAMAP-Rule" id="MF_01114"/>
    </source>
</evidence>
<evidence type="ECO:0000256" key="3">
    <source>
        <dbReference type="ARBA" id="ARBA00018111"/>
    </source>
</evidence>
<gene>
    <name evidence="5" type="primary">recX</name>
    <name evidence="8" type="ORF">F8D48_08505</name>
</gene>
<feature type="compositionally biased region" description="Basic and acidic residues" evidence="6">
    <location>
        <begin position="19"/>
        <end position="29"/>
    </location>
</feature>
<evidence type="ECO:0000313" key="9">
    <source>
        <dbReference type="Proteomes" id="UP000479639"/>
    </source>
</evidence>
<dbReference type="Proteomes" id="UP000479639">
    <property type="component" value="Unassembled WGS sequence"/>
</dbReference>